<dbReference type="InterPro" id="IPR054267">
    <property type="entry name" value="DUF6998"/>
</dbReference>
<evidence type="ECO:0000313" key="2">
    <source>
        <dbReference type="EMBL" id="BAU99985.1"/>
    </source>
</evidence>
<evidence type="ECO:0000313" key="3">
    <source>
        <dbReference type="Proteomes" id="UP000243847"/>
    </source>
</evidence>
<dbReference type="EMBL" id="AP017457">
    <property type="protein sequence ID" value="BAU99985.1"/>
    <property type="molecule type" value="Genomic_DNA"/>
</dbReference>
<dbReference type="GeneID" id="80452635"/>
<organism evidence="2 3">
    <name type="scientific">Aurantimicrobium minutum</name>
    <dbReference type="NCBI Taxonomy" id="708131"/>
    <lineage>
        <taxon>Bacteria</taxon>
        <taxon>Bacillati</taxon>
        <taxon>Actinomycetota</taxon>
        <taxon>Actinomycetes</taxon>
        <taxon>Micrococcales</taxon>
        <taxon>Microbacteriaceae</taxon>
        <taxon>Aurantimicrobium</taxon>
    </lineage>
</organism>
<dbReference type="KEGG" id="amin:AUMI_114430"/>
<dbReference type="Proteomes" id="UP000243847">
    <property type="component" value="Chromosome sequence1"/>
</dbReference>
<sequence>MTPAEYLRALESIRRLGRELGYTRTASDPAGEVMELVTAHAFDGELAPPSTKSIDVVAANGDRIQVKTAMRRNYNNVRFSKAYYYGADRLELDSFVFIILTNEGDVAEARQLSQDEYLMHARKNGDYTWIDYNGIRDVGLDITSLIREVANSYLLSR</sequence>
<protein>
    <recommendedName>
        <fullName evidence="1">DUF6998 domain-containing protein</fullName>
    </recommendedName>
</protein>
<accession>A0A173LYE5</accession>
<reference evidence="2 3" key="1">
    <citation type="journal article" date="2016" name="Genome Announc.">
        <title>Complete Genome Sequence of Aurantimicrobium minutum Type Strain KNCT, a Planktonic Ultramicrobacterium Isolated from River Water.</title>
        <authorList>
            <person name="Nakai R."/>
            <person name="Fujisawa T."/>
            <person name="Nakamura Y."/>
            <person name="Nishide H."/>
            <person name="Uchiyama I."/>
            <person name="Baba T."/>
            <person name="Toyoda A."/>
            <person name="Fujiyama A."/>
            <person name="Naganuma T."/>
            <person name="Niki H."/>
        </authorList>
    </citation>
    <scope>NUCLEOTIDE SEQUENCE [LARGE SCALE GENOMIC DNA]</scope>
    <source>
        <strain evidence="2 3">KNC</strain>
    </source>
</reference>
<gene>
    <name evidence="2" type="ORF">AUMI_114430</name>
</gene>
<feature type="domain" description="DUF6998" evidence="1">
    <location>
        <begin position="31"/>
        <end position="104"/>
    </location>
</feature>
<dbReference type="AlphaFoldDB" id="A0A173LYE5"/>
<dbReference type="Pfam" id="PF22522">
    <property type="entry name" value="DUF6998"/>
    <property type="match status" value="1"/>
</dbReference>
<proteinExistence type="predicted"/>
<evidence type="ECO:0000259" key="1">
    <source>
        <dbReference type="Pfam" id="PF22522"/>
    </source>
</evidence>
<name>A0A173LYE5_9MICO</name>
<dbReference type="OrthoDB" id="4471973at2"/>
<dbReference type="RefSeq" id="WP_096383038.1">
    <property type="nucleotide sequence ID" value="NZ_AP017457.1"/>
</dbReference>